<keyword evidence="3" id="KW-1185">Reference proteome</keyword>
<protein>
    <recommendedName>
        <fullName evidence="1">SCP2 domain-containing protein</fullName>
    </recommendedName>
</protein>
<dbReference type="InterPro" id="IPR036527">
    <property type="entry name" value="SCP2_sterol-bd_dom_sf"/>
</dbReference>
<dbReference type="EMBL" id="CP000362">
    <property type="protein sequence ID" value="ABG31436.1"/>
    <property type="molecule type" value="Genomic_DNA"/>
</dbReference>
<dbReference type="Pfam" id="PF02036">
    <property type="entry name" value="SCP2"/>
    <property type="match status" value="1"/>
</dbReference>
<dbReference type="STRING" id="375451.RD1_1820"/>
<sequence length="96" mass="9674">MSDIVNGAVARLNEKLAGSEFAGTAKFDITGEGAIIVDGSGARAGDEDTDVTLTADAETFQSILDGETDPTGAFMTGKLTVDGDMAMAMQLAAALG</sequence>
<evidence type="ECO:0000313" key="3">
    <source>
        <dbReference type="Proteomes" id="UP000007029"/>
    </source>
</evidence>
<dbReference type="Gene3D" id="3.30.1050.10">
    <property type="entry name" value="SCP2 sterol-binding domain"/>
    <property type="match status" value="1"/>
</dbReference>
<gene>
    <name evidence="2" type="ordered locus">RD1_1820</name>
</gene>
<name>Q169A7_ROSDO</name>
<dbReference type="SUPFAM" id="SSF55718">
    <property type="entry name" value="SCP-like"/>
    <property type="match status" value="1"/>
</dbReference>
<dbReference type="KEGG" id="rde:RD1_1820"/>
<proteinExistence type="predicted"/>
<reference evidence="2 3" key="1">
    <citation type="journal article" date="2007" name="J. Bacteriol.">
        <title>The complete genome sequence of Roseobacter denitrificans reveals a mixotrophic rather than photosynthetic metabolism.</title>
        <authorList>
            <person name="Swingley W.D."/>
            <person name="Sadekar S."/>
            <person name="Mastrian S.D."/>
            <person name="Matthies H.J."/>
            <person name="Hao J."/>
            <person name="Ramos H."/>
            <person name="Acharya C.R."/>
            <person name="Conrad A.L."/>
            <person name="Taylor H.L."/>
            <person name="Dejesa L.C."/>
            <person name="Shah M.K."/>
            <person name="O'huallachain M.E."/>
            <person name="Lince M.T."/>
            <person name="Blankenship R.E."/>
            <person name="Beatty J.T."/>
            <person name="Touchman J.W."/>
        </authorList>
    </citation>
    <scope>NUCLEOTIDE SEQUENCE [LARGE SCALE GENOMIC DNA]</scope>
    <source>
        <strain evidence="3">ATCC 33942 / OCh 114</strain>
    </source>
</reference>
<feature type="domain" description="SCP2" evidence="1">
    <location>
        <begin position="20"/>
        <end position="95"/>
    </location>
</feature>
<dbReference type="AlphaFoldDB" id="Q169A7"/>
<organism evidence="2 3">
    <name type="scientific">Roseobacter denitrificans (strain ATCC 33942 / OCh 114)</name>
    <name type="common">Erythrobacter sp. (strain OCh 114)</name>
    <name type="synonym">Roseobacter denitrificans</name>
    <dbReference type="NCBI Taxonomy" id="375451"/>
    <lineage>
        <taxon>Bacteria</taxon>
        <taxon>Pseudomonadati</taxon>
        <taxon>Pseudomonadota</taxon>
        <taxon>Alphaproteobacteria</taxon>
        <taxon>Rhodobacterales</taxon>
        <taxon>Roseobacteraceae</taxon>
        <taxon>Roseobacter</taxon>
    </lineage>
</organism>
<evidence type="ECO:0000259" key="1">
    <source>
        <dbReference type="Pfam" id="PF02036"/>
    </source>
</evidence>
<accession>Q169A7</accession>
<dbReference type="HOGENOM" id="CLU_105945_2_1_5"/>
<dbReference type="RefSeq" id="WP_011568055.1">
    <property type="nucleotide sequence ID" value="NC_008209.1"/>
</dbReference>
<dbReference type="OrthoDB" id="9809312at2"/>
<dbReference type="eggNOG" id="COG3255">
    <property type="taxonomic scope" value="Bacteria"/>
</dbReference>
<evidence type="ECO:0000313" key="2">
    <source>
        <dbReference type="EMBL" id="ABG31436.1"/>
    </source>
</evidence>
<dbReference type="Proteomes" id="UP000007029">
    <property type="component" value="Chromosome"/>
</dbReference>
<dbReference type="InterPro" id="IPR003033">
    <property type="entry name" value="SCP2_sterol-bd_dom"/>
</dbReference>